<proteinExistence type="inferred from homology"/>
<dbReference type="PANTHER" id="PTHR24015:SF1903">
    <property type="entry name" value="OS05G0305300 PROTEIN"/>
    <property type="match status" value="1"/>
</dbReference>
<dbReference type="NCBIfam" id="TIGR00756">
    <property type="entry name" value="PPR"/>
    <property type="match status" value="7"/>
</dbReference>
<dbReference type="InterPro" id="IPR002885">
    <property type="entry name" value="PPR_rpt"/>
</dbReference>
<dbReference type="InterPro" id="IPR008271">
    <property type="entry name" value="Ser/Thr_kinase_AS"/>
</dbReference>
<dbReference type="PROSITE" id="PS51698">
    <property type="entry name" value="U_BOX"/>
    <property type="match status" value="1"/>
</dbReference>
<dbReference type="GO" id="GO:0008270">
    <property type="term" value="F:zinc ion binding"/>
    <property type="evidence" value="ECO:0007669"/>
    <property type="project" value="InterPro"/>
</dbReference>
<dbReference type="InterPro" id="IPR001245">
    <property type="entry name" value="Ser-Thr/Tyr_kinase_cat_dom"/>
</dbReference>
<dbReference type="PROSITE" id="PS51375">
    <property type="entry name" value="PPR"/>
    <property type="match status" value="6"/>
</dbReference>
<evidence type="ECO:0000256" key="5">
    <source>
        <dbReference type="PROSITE-ProRule" id="PRU00708"/>
    </source>
</evidence>
<keyword evidence="6" id="KW-0175">Coiled coil</keyword>
<dbReference type="SMART" id="SM00220">
    <property type="entry name" value="S_TKc"/>
    <property type="match status" value="1"/>
</dbReference>
<dbReference type="Gene3D" id="1.25.40.10">
    <property type="entry name" value="Tetratricopeptide repeat domain"/>
    <property type="match status" value="6"/>
</dbReference>
<dbReference type="SUPFAM" id="SSF52402">
    <property type="entry name" value="Adenine nucleotide alpha hydrolases-like"/>
    <property type="match status" value="1"/>
</dbReference>
<reference evidence="10" key="1">
    <citation type="submission" date="2022-05" db="EMBL/GenBank/DDBJ databases">
        <title>The Musa troglodytarum L. genome provides insights into the mechanism of non-climacteric behaviour and enrichment of carotenoids.</title>
        <authorList>
            <person name="Wang J."/>
        </authorList>
    </citation>
    <scope>NUCLEOTIDE SEQUENCE</scope>
    <source>
        <tissue evidence="10">Leaf</tissue>
    </source>
</reference>
<dbReference type="Pfam" id="PF14432">
    <property type="entry name" value="DYW_deaminase"/>
    <property type="match status" value="1"/>
</dbReference>
<evidence type="ECO:0000259" key="8">
    <source>
        <dbReference type="PROSITE" id="PS50011"/>
    </source>
</evidence>
<dbReference type="PANTHER" id="PTHR24015">
    <property type="entry name" value="OS07G0578800 PROTEIN-RELATED"/>
    <property type="match status" value="1"/>
</dbReference>
<dbReference type="GO" id="GO:0004672">
    <property type="term" value="F:protein kinase activity"/>
    <property type="evidence" value="ECO:0007669"/>
    <property type="project" value="InterPro"/>
</dbReference>
<dbReference type="Pfam" id="PF01535">
    <property type="entry name" value="PPR"/>
    <property type="match status" value="5"/>
</dbReference>
<dbReference type="Pfam" id="PF13041">
    <property type="entry name" value="PPR_2"/>
    <property type="match status" value="4"/>
</dbReference>
<organism evidence="10 11">
    <name type="scientific">Musa troglodytarum</name>
    <name type="common">fe'i banana</name>
    <dbReference type="NCBI Taxonomy" id="320322"/>
    <lineage>
        <taxon>Eukaryota</taxon>
        <taxon>Viridiplantae</taxon>
        <taxon>Streptophyta</taxon>
        <taxon>Embryophyta</taxon>
        <taxon>Tracheophyta</taxon>
        <taxon>Spermatophyta</taxon>
        <taxon>Magnoliopsida</taxon>
        <taxon>Liliopsida</taxon>
        <taxon>Zingiberales</taxon>
        <taxon>Musaceae</taxon>
        <taxon>Musa</taxon>
    </lineage>
</organism>
<comment type="similarity">
    <text evidence="2">Belongs to the PPR family. PCMP-H subfamily.</text>
</comment>
<dbReference type="FunFam" id="1.25.40.10:FF:000690">
    <property type="entry name" value="Pentatricopeptide repeat-containing protein"/>
    <property type="match status" value="1"/>
</dbReference>
<dbReference type="PROSITE" id="PS50011">
    <property type="entry name" value="PROTEIN_KINASE_DOM"/>
    <property type="match status" value="1"/>
</dbReference>
<feature type="repeat" description="PPR" evidence="5">
    <location>
        <begin position="574"/>
        <end position="608"/>
    </location>
</feature>
<dbReference type="Pfam" id="PF04564">
    <property type="entry name" value="U-box"/>
    <property type="match status" value="1"/>
</dbReference>
<dbReference type="Proteomes" id="UP001055439">
    <property type="component" value="Chromosome 9"/>
</dbReference>
<dbReference type="GO" id="GO:0009451">
    <property type="term" value="P:RNA modification"/>
    <property type="evidence" value="ECO:0007669"/>
    <property type="project" value="InterPro"/>
</dbReference>
<evidence type="ECO:0000256" key="7">
    <source>
        <dbReference type="SAM" id="MobiDB-lite"/>
    </source>
</evidence>
<dbReference type="InterPro" id="IPR011990">
    <property type="entry name" value="TPR-like_helical_dom_sf"/>
</dbReference>
<feature type="repeat" description="PPR" evidence="5">
    <location>
        <begin position="473"/>
        <end position="507"/>
    </location>
</feature>
<dbReference type="Gene3D" id="3.30.200.20">
    <property type="entry name" value="Phosphorylase Kinase, domain 1"/>
    <property type="match status" value="1"/>
</dbReference>
<dbReference type="InterPro" id="IPR046848">
    <property type="entry name" value="E_motif"/>
</dbReference>
<keyword evidence="11" id="KW-1185">Reference proteome</keyword>
<dbReference type="GO" id="GO:0004842">
    <property type="term" value="F:ubiquitin-protein transferase activity"/>
    <property type="evidence" value="ECO:0007669"/>
    <property type="project" value="InterPro"/>
</dbReference>
<dbReference type="GO" id="GO:0005524">
    <property type="term" value="F:ATP binding"/>
    <property type="evidence" value="ECO:0007669"/>
    <property type="project" value="InterPro"/>
</dbReference>
<dbReference type="InterPro" id="IPR013083">
    <property type="entry name" value="Znf_RING/FYVE/PHD"/>
</dbReference>
<feature type="compositionally biased region" description="Polar residues" evidence="7">
    <location>
        <begin position="1"/>
        <end position="11"/>
    </location>
</feature>
<dbReference type="CDD" id="cd16655">
    <property type="entry name" value="RING-Ubox_WDSUB1-like"/>
    <property type="match status" value="1"/>
</dbReference>
<feature type="compositionally biased region" description="Low complexity" evidence="7">
    <location>
        <begin position="43"/>
        <end position="58"/>
    </location>
</feature>
<dbReference type="FunFam" id="1.25.40.10:FF:000344">
    <property type="entry name" value="Pentatricopeptide repeat-containing protein"/>
    <property type="match status" value="1"/>
</dbReference>
<dbReference type="InterPro" id="IPR032867">
    <property type="entry name" value="DYW_dom"/>
</dbReference>
<dbReference type="GO" id="GO:0016567">
    <property type="term" value="P:protein ubiquitination"/>
    <property type="evidence" value="ECO:0007669"/>
    <property type="project" value="InterPro"/>
</dbReference>
<accession>A0A9E7I7G8</accession>
<dbReference type="SUPFAM" id="SSF57850">
    <property type="entry name" value="RING/U-box"/>
    <property type="match status" value="1"/>
</dbReference>
<evidence type="ECO:0000313" key="11">
    <source>
        <dbReference type="Proteomes" id="UP001055439"/>
    </source>
</evidence>
<feature type="repeat" description="PPR" evidence="5">
    <location>
        <begin position="165"/>
        <end position="200"/>
    </location>
</feature>
<feature type="non-terminal residue" evidence="10">
    <location>
        <position position="1969"/>
    </location>
</feature>
<dbReference type="InterPro" id="IPR000719">
    <property type="entry name" value="Prot_kinase_dom"/>
</dbReference>
<dbReference type="Gene3D" id="1.10.510.10">
    <property type="entry name" value="Transferase(Phosphotransferase) domain 1"/>
    <property type="match status" value="1"/>
</dbReference>
<dbReference type="EMBL" id="CP097511">
    <property type="protein sequence ID" value="URE43344.1"/>
    <property type="molecule type" value="Genomic_DNA"/>
</dbReference>
<evidence type="ECO:0000256" key="1">
    <source>
        <dbReference type="ARBA" id="ARBA00004906"/>
    </source>
</evidence>
<feature type="coiled-coil region" evidence="6">
    <location>
        <begin position="1481"/>
        <end position="1554"/>
    </location>
</feature>
<keyword evidence="3" id="KW-0808">Transferase</keyword>
<dbReference type="OrthoDB" id="1859983at2759"/>
<dbReference type="GO" id="GO:0003729">
    <property type="term" value="F:mRNA binding"/>
    <property type="evidence" value="ECO:0007669"/>
    <property type="project" value="UniProtKB-ARBA"/>
</dbReference>
<evidence type="ECO:0000256" key="6">
    <source>
        <dbReference type="SAM" id="Coils"/>
    </source>
</evidence>
<comment type="pathway">
    <text evidence="1">Protein modification; protein ubiquitination.</text>
</comment>
<dbReference type="Pfam" id="PF07714">
    <property type="entry name" value="PK_Tyr_Ser-Thr"/>
    <property type="match status" value="1"/>
</dbReference>
<evidence type="ECO:0000256" key="4">
    <source>
        <dbReference type="ARBA" id="ARBA00022737"/>
    </source>
</evidence>
<name>A0A9E7I7G8_9LILI</name>
<evidence type="ECO:0000256" key="2">
    <source>
        <dbReference type="ARBA" id="ARBA00006643"/>
    </source>
</evidence>
<dbReference type="PROSITE" id="PS00108">
    <property type="entry name" value="PROTEIN_KINASE_ST"/>
    <property type="match status" value="1"/>
</dbReference>
<dbReference type="SMART" id="SM00504">
    <property type="entry name" value="Ubox"/>
    <property type="match status" value="1"/>
</dbReference>
<dbReference type="CDD" id="cd01989">
    <property type="entry name" value="USP_STK_Ubox_N"/>
    <property type="match status" value="1"/>
</dbReference>
<evidence type="ECO:0000259" key="9">
    <source>
        <dbReference type="PROSITE" id="PS51698"/>
    </source>
</evidence>
<dbReference type="Pfam" id="PF20431">
    <property type="entry name" value="E_motif"/>
    <property type="match status" value="1"/>
</dbReference>
<dbReference type="Gene3D" id="3.30.40.10">
    <property type="entry name" value="Zinc/RING finger domain, C3HC4 (zinc finger)"/>
    <property type="match status" value="1"/>
</dbReference>
<dbReference type="InterPro" id="IPR003613">
    <property type="entry name" value="Ubox_domain"/>
</dbReference>
<sequence>MVLTAPNSTLIDSPPPLPPHRHPQTSITIRAQLKQQQKSNRAVASLSVSPSVSSSHGSLPPPPPTSLPQRLASLCAHGSLDEALHLLLVAEPAGLPLLADGVGLLLQACGARGDLELGRRVHGVVASSEDLMSNPVLTTRLLTMYFACRSPSDARRVFDALPRRNLFQWNAMISGYARNELFVEAVDAFSLLMSATELRPDNFTLPCVLKSCAGLSNMSTGEAVHGVAVKLGLGSDTFVNNSLISMYGKCGYVDEAAHMFDTMPERNLVSWNTMMSAFSDNALLQDGFDLFKEMLSVDEESMRPDDATVVTVLPMCAVDGWLEMGRVVHGMSVKLDLDHELRVSNALVDMYAKCGCLSDAQCLFGHNQQRNVVSWNALIGGVARNGDVDGAFDLMREMQSEEGIKANEVTVLNVLPACLGPSELQHVKELHAYAIRNGLQTNDLVPNALMAAYAKCGLLDSADNIFKDVEIKTVSAWNALIGGYAQNGDPNKAIELFLQMSSSGLEPDWFSVGSLLLACAHLRGLLNGRSLHGYVLRNGLERDSFILISLLSLYIQCGRSQEARLLFDAMEDKDSVSWNALIAGYLQNGLTQESLQLFRQMQHEGCEPSIIATTSVFMACAELSALPLGQEAHCYALKVGFTADTFLGSSIIDMYAKCGSIEHARTFFDNLKDKDAVSWTVMITGYGINGFGGEAIDLYNEMEGHGLKPDAFTYLGILMACNHAGLVEEGLRYFEDMKNKHGLEPKLEHYACVADMLGRVGKLAEAARIIEDMPEEPDGRIWSALLAACRTHGDICLGERVIEKLLELEPDKAEHYVLASNLYASSGRWDGVRRIRNRMKEIGLQKDPGFSWIDVGGRVFDFVSGDNRLPESEEIHRMWCSLEEKIRGIGYVPDTSSVLHEKGEEEKLKMLRGHSEKQAISFGLLKTSGNKKIRVCKNIRICRDCHNAAKLVSKVVGREIIVRDNKRFHHFRDGWCSCGCMSFRPIPEEKMGVESTVSCIDTFGRLSFFQTTACAESSTSSIGCRAGVMQPFPAWWLGGNKGSRTGDAGPRTTAKVITEVGNAVGLRTGAKGAGPRANAPTHIEVVTKVSTGKPDRAFPSPQKAGRPSRIALLSPREAKRRKGSRWRRKTREYSATMEVLSPSPPRSPAVDRYGRGGPAQGAALRFLLDRASPGPRDAGSGKLYVAVGRSPEKTLGLLRWAFRRFECREIGLLHVHQPSPLIPTLLGKIPVNQANEVLVSSYRRIERDETKKILLNYLSFCDKAQVHASVIVTETDQIQNGIVDIVTQHGIKKLVMGSTSDNCFKLIGSSSKITFAAKNVPPFCEIWFVSKGRHIWTREASEFTDDLLPVLRPDESVNGEIFWLNLQDHNVEPLLHPECPLNGFFGADLQGSRGLNQNESNNSVVIPTAESCVTRTTKFCNSQEPSLAAASWHSFPSVMEFLSEIISKDELDQDILYDQLKEVAAEVEKSKREAFIELAKRKQLESEVAEAANRAKAHEAAHEHEVKIREELEDILRTIKLQHEEIVNQRDEVLRELQNVMENIALLHSRAEEMALLRDEAEGELEIIQSSIEIINRGRRKINQKDDIEDNKFENLGSSGHDPSPNCSQLIVYGDDVHDCAEFTLSELQTATCEFSESFKLGQGGYGCLYKGEIMNRTVMIKRLHQHNVRGQVEFQQEVHVLGKIKHPHLVTLIGMCPEALSVVYEYMPNGTLQDRLFCRATPMNWKIRARITAEISSVLLFLHSCKPEKIVHGDLKPENIFLDYSYNCKLGNFGVCRLIQQDTGHNPTLCRYREPQAAFPYSDPEYQMTMESTMKSDVYSFGIIILQLLTGKPARGLSGEVRRALVSGNLKSILDPSSGDWPTDVARKLAEIGLQCSELNAQDRPELTPEMVKDLGCLHLMEERPEIMHDPQVAADGFTYEGRALREWLDSGRDTSPMTNLKLKHLHLTPNHALRLAIQDWLWNELIR</sequence>
<feature type="region of interest" description="Disordered" evidence="7">
    <location>
        <begin position="39"/>
        <end position="66"/>
    </location>
</feature>
<gene>
    <name evidence="10" type="ORF">MUK42_25466</name>
</gene>
<evidence type="ECO:0000256" key="3">
    <source>
        <dbReference type="ARBA" id="ARBA00022679"/>
    </source>
</evidence>
<feature type="repeat" description="PPR" evidence="5">
    <location>
        <begin position="236"/>
        <end position="270"/>
    </location>
</feature>
<keyword evidence="4" id="KW-0677">Repeat</keyword>
<feature type="domain" description="Protein kinase" evidence="8">
    <location>
        <begin position="1635"/>
        <end position="1903"/>
    </location>
</feature>
<feature type="domain" description="U-box" evidence="9">
    <location>
        <begin position="1907"/>
        <end position="1969"/>
    </location>
</feature>
<protein>
    <submittedName>
        <fullName evidence="10">Pentatricopeptide repeat-containing protein</fullName>
    </submittedName>
</protein>
<feature type="region of interest" description="Disordered" evidence="7">
    <location>
        <begin position="1"/>
        <end position="23"/>
    </location>
</feature>
<dbReference type="FunFam" id="1.25.40.10:FF:000351">
    <property type="entry name" value="Pentatricopeptide repeat-containing protein"/>
    <property type="match status" value="1"/>
</dbReference>
<feature type="repeat" description="PPR" evidence="5">
    <location>
        <begin position="675"/>
        <end position="709"/>
    </location>
</feature>
<dbReference type="InterPro" id="IPR046960">
    <property type="entry name" value="PPR_At4g14850-like_plant"/>
</dbReference>
<dbReference type="FunFam" id="1.25.40.10:FF:000361">
    <property type="entry name" value="Pentatricopeptide repeat-containing protein chloroplastic"/>
    <property type="match status" value="2"/>
</dbReference>
<evidence type="ECO:0000313" key="10">
    <source>
        <dbReference type="EMBL" id="URE43344.1"/>
    </source>
</evidence>
<dbReference type="SUPFAM" id="SSF56112">
    <property type="entry name" value="Protein kinase-like (PK-like)"/>
    <property type="match status" value="1"/>
</dbReference>
<dbReference type="InterPro" id="IPR011009">
    <property type="entry name" value="Kinase-like_dom_sf"/>
</dbReference>
<feature type="repeat" description="PPR" evidence="5">
    <location>
        <begin position="371"/>
        <end position="401"/>
    </location>
</feature>